<dbReference type="AlphaFoldDB" id="A0A068WI57"/>
<reference evidence="1" key="2">
    <citation type="submission" date="2014-06" db="EMBL/GenBank/DDBJ databases">
        <authorList>
            <person name="Aslett M."/>
        </authorList>
    </citation>
    <scope>NUCLEOTIDE SEQUENCE</scope>
</reference>
<accession>A0A068WI57</accession>
<evidence type="ECO:0000313" key="2">
    <source>
        <dbReference type="Proteomes" id="UP000492820"/>
    </source>
</evidence>
<organism evidence="1">
    <name type="scientific">Echinococcus granulosus</name>
    <name type="common">Hydatid tapeworm</name>
    <dbReference type="NCBI Taxonomy" id="6210"/>
    <lineage>
        <taxon>Eukaryota</taxon>
        <taxon>Metazoa</taxon>
        <taxon>Spiralia</taxon>
        <taxon>Lophotrochozoa</taxon>
        <taxon>Platyhelminthes</taxon>
        <taxon>Cestoda</taxon>
        <taxon>Eucestoda</taxon>
        <taxon>Cyclophyllidea</taxon>
        <taxon>Taeniidae</taxon>
        <taxon>Echinococcus</taxon>
        <taxon>Echinococcus granulosus group</taxon>
    </lineage>
</organism>
<name>A0A068WI57_ECHGR</name>
<reference evidence="3" key="3">
    <citation type="submission" date="2020-10" db="UniProtKB">
        <authorList>
            <consortium name="WormBaseParasite"/>
        </authorList>
    </citation>
    <scope>IDENTIFICATION</scope>
</reference>
<dbReference type="WBParaSite" id="EgrG_001010300">
    <property type="protein sequence ID" value="EgrG_001010300"/>
    <property type="gene ID" value="EgrG_001010300"/>
</dbReference>
<gene>
    <name evidence="1" type="ORF">EgrG_001010300</name>
</gene>
<reference evidence="1 2" key="1">
    <citation type="journal article" date="2013" name="Nature">
        <title>The genomes of four tapeworm species reveal adaptations to parasitism.</title>
        <authorList>
            <person name="Tsai I.J."/>
            <person name="Zarowiecki M."/>
            <person name="Holroyd N."/>
            <person name="Garciarrubio A."/>
            <person name="Sanchez-Flores A."/>
            <person name="Brooks K.L."/>
            <person name="Tracey A."/>
            <person name="Bobes R.J."/>
            <person name="Fragoso G."/>
            <person name="Sciutto E."/>
            <person name="Aslett M."/>
            <person name="Beasley H."/>
            <person name="Bennett H.M."/>
            <person name="Cai J."/>
            <person name="Camicia F."/>
            <person name="Clark R."/>
            <person name="Cucher M."/>
            <person name="De Silva N."/>
            <person name="Day T.A."/>
            <person name="Deplazes P."/>
            <person name="Estrada K."/>
            <person name="Fernandez C."/>
            <person name="Holland P.W."/>
            <person name="Hou J."/>
            <person name="Hu S."/>
            <person name="Huckvale T."/>
            <person name="Hung S.S."/>
            <person name="Kamenetzky L."/>
            <person name="Keane J.A."/>
            <person name="Kiss F."/>
            <person name="Koziol U."/>
            <person name="Lambert O."/>
            <person name="Liu K."/>
            <person name="Luo X."/>
            <person name="Luo Y."/>
            <person name="Macchiaroli N."/>
            <person name="Nichol S."/>
            <person name="Paps J."/>
            <person name="Parkinson J."/>
            <person name="Pouchkina-Stantcheva N."/>
            <person name="Riddiford N."/>
            <person name="Rosenzvit M."/>
            <person name="Salinas G."/>
            <person name="Wasmuth J.D."/>
            <person name="Zamanian M."/>
            <person name="Zheng Y."/>
            <person name="Cai X."/>
            <person name="Soberon X."/>
            <person name="Olson P.D."/>
            <person name="Laclette J.P."/>
            <person name="Brehm K."/>
            <person name="Berriman M."/>
            <person name="Garciarrubio A."/>
            <person name="Bobes R.J."/>
            <person name="Fragoso G."/>
            <person name="Sanchez-Flores A."/>
            <person name="Estrada K."/>
            <person name="Cevallos M.A."/>
            <person name="Morett E."/>
            <person name="Gonzalez V."/>
            <person name="Portillo T."/>
            <person name="Ochoa-Leyva A."/>
            <person name="Jose M.V."/>
            <person name="Sciutto E."/>
            <person name="Landa A."/>
            <person name="Jimenez L."/>
            <person name="Valdes V."/>
            <person name="Carrero J.C."/>
            <person name="Larralde C."/>
            <person name="Morales-Montor J."/>
            <person name="Limon-Lason J."/>
            <person name="Soberon X."/>
            <person name="Laclette J.P."/>
        </authorList>
    </citation>
    <scope>NUCLEOTIDE SEQUENCE [LARGE SCALE GENOMIC DNA]</scope>
</reference>
<dbReference type="EMBL" id="LK028577">
    <property type="protein sequence ID" value="CDS17355.1"/>
    <property type="molecule type" value="Genomic_DNA"/>
</dbReference>
<proteinExistence type="predicted"/>
<evidence type="ECO:0000313" key="1">
    <source>
        <dbReference type="EMBL" id="CDS17355.1"/>
    </source>
</evidence>
<sequence length="50" mass="5347">MHLFDLYALPYSCSHIAVVQTTSGAMISLYMPLACVISVVNRMCGVGVLA</sequence>
<dbReference type="Proteomes" id="UP000492820">
    <property type="component" value="Unassembled WGS sequence"/>
</dbReference>
<evidence type="ECO:0000313" key="3">
    <source>
        <dbReference type="WBParaSite" id="EgrG_001010300"/>
    </source>
</evidence>
<protein>
    <submittedName>
        <fullName evidence="1 3">Uncharacterized protein</fullName>
    </submittedName>
</protein>